<reference evidence="13" key="1">
    <citation type="journal article" date="2014" name="Nucleic Acids Res.">
        <title>The evolutionary dynamics of variant antigen genes in Babesia reveal a history of genomic innovation underlying host-parasite interaction.</title>
        <authorList>
            <person name="Jackson A.P."/>
            <person name="Otto T.D."/>
            <person name="Darby A."/>
            <person name="Ramaprasad A."/>
            <person name="Xia D."/>
            <person name="Echaide I.E."/>
            <person name="Farber M."/>
            <person name="Gahlot S."/>
            <person name="Gamble J."/>
            <person name="Gupta D."/>
            <person name="Gupta Y."/>
            <person name="Jackson L."/>
            <person name="Malandrin L."/>
            <person name="Malas T.B."/>
            <person name="Moussa E."/>
            <person name="Nair M."/>
            <person name="Reid A.J."/>
            <person name="Sanders M."/>
            <person name="Sharma J."/>
            <person name="Tracey A."/>
            <person name="Quail M.A."/>
            <person name="Weir W."/>
            <person name="Wastling J.M."/>
            <person name="Hall N."/>
            <person name="Willadsen P."/>
            <person name="Lingelbach K."/>
            <person name="Shiels B."/>
            <person name="Tait A."/>
            <person name="Berriman M."/>
            <person name="Allred D.R."/>
            <person name="Pain A."/>
        </authorList>
    </citation>
    <scope>NUCLEOTIDE SEQUENCE [LARGE SCALE GENOMIC DNA]</scope>
    <source>
        <strain evidence="13">Bond</strain>
    </source>
</reference>
<dbReference type="Pfam" id="PF00005">
    <property type="entry name" value="ABC_tran"/>
    <property type="match status" value="1"/>
</dbReference>
<feature type="domain" description="ABC transporter" evidence="10">
    <location>
        <begin position="481"/>
        <end position="718"/>
    </location>
</feature>
<feature type="transmembrane region" description="Helical" evidence="9">
    <location>
        <begin position="304"/>
        <end position="323"/>
    </location>
</feature>
<evidence type="ECO:0000256" key="7">
    <source>
        <dbReference type="ARBA" id="ARBA00023136"/>
    </source>
</evidence>
<organism evidence="12 13">
    <name type="scientific">Babesia bigemina</name>
    <dbReference type="NCBI Taxonomy" id="5866"/>
    <lineage>
        <taxon>Eukaryota</taxon>
        <taxon>Sar</taxon>
        <taxon>Alveolata</taxon>
        <taxon>Apicomplexa</taxon>
        <taxon>Aconoidasida</taxon>
        <taxon>Piroplasmida</taxon>
        <taxon>Babesiidae</taxon>
        <taxon>Babesia</taxon>
    </lineage>
</organism>
<dbReference type="InterPro" id="IPR003593">
    <property type="entry name" value="AAA+_ATPase"/>
</dbReference>
<dbReference type="RefSeq" id="XP_012769266.1">
    <property type="nucleotide sequence ID" value="XM_012913812.1"/>
</dbReference>
<dbReference type="PANTHER" id="PTHR24221:SF402">
    <property type="entry name" value="IRON-SULFUR CLUSTERS TRANSPORTER ABCB7, MITOCHONDRIAL"/>
    <property type="match status" value="1"/>
</dbReference>
<dbReference type="PROSITE" id="PS00211">
    <property type="entry name" value="ABC_TRANSPORTER_1"/>
    <property type="match status" value="1"/>
</dbReference>
<dbReference type="GeneID" id="24565621"/>
<feature type="domain" description="ABC transmembrane type-1" evidence="11">
    <location>
        <begin position="146"/>
        <end position="447"/>
    </location>
</feature>
<evidence type="ECO:0000256" key="4">
    <source>
        <dbReference type="ARBA" id="ARBA00022741"/>
    </source>
</evidence>
<dbReference type="InterPro" id="IPR011527">
    <property type="entry name" value="ABC1_TM_dom"/>
</dbReference>
<evidence type="ECO:0000256" key="9">
    <source>
        <dbReference type="SAM" id="Phobius"/>
    </source>
</evidence>
<dbReference type="PROSITE" id="PS50893">
    <property type="entry name" value="ABC_TRANSPORTER_2"/>
    <property type="match status" value="1"/>
</dbReference>
<dbReference type="Pfam" id="PF00664">
    <property type="entry name" value="ABC_membrane"/>
    <property type="match status" value="1"/>
</dbReference>
<feature type="transmembrane region" description="Helical" evidence="9">
    <location>
        <begin position="145"/>
        <end position="169"/>
    </location>
</feature>
<evidence type="ECO:0000256" key="5">
    <source>
        <dbReference type="ARBA" id="ARBA00022840"/>
    </source>
</evidence>
<dbReference type="InterPro" id="IPR003439">
    <property type="entry name" value="ABC_transporter-like_ATP-bd"/>
</dbReference>
<dbReference type="FunFam" id="3.40.50.300:FF:000287">
    <property type="entry name" value="Multidrug ABC transporter ATP-binding protein"/>
    <property type="match status" value="1"/>
</dbReference>
<comment type="similarity">
    <text evidence="8">Belongs to the ABC transporter superfamily. ABCB family. Heavy Metal importer (TC 3.A.1.210) subfamily.</text>
</comment>
<evidence type="ECO:0000259" key="11">
    <source>
        <dbReference type="PROSITE" id="PS50929"/>
    </source>
</evidence>
<keyword evidence="4" id="KW-0547">Nucleotide-binding</keyword>
<feature type="transmembrane region" description="Helical" evidence="9">
    <location>
        <begin position="418"/>
        <end position="439"/>
    </location>
</feature>
<comment type="subcellular location">
    <subcellularLocation>
        <location evidence="1">Mitochondrion membrane</location>
        <topology evidence="1">Multi-pass membrane protein</topology>
    </subcellularLocation>
</comment>
<evidence type="ECO:0000313" key="13">
    <source>
        <dbReference type="Proteomes" id="UP000033188"/>
    </source>
</evidence>
<dbReference type="AlphaFoldDB" id="A0A061DED3"/>
<dbReference type="OMA" id="VFHIIPI"/>
<dbReference type="InterPro" id="IPR039421">
    <property type="entry name" value="Type_1_exporter"/>
</dbReference>
<dbReference type="GO" id="GO:0016887">
    <property type="term" value="F:ATP hydrolysis activity"/>
    <property type="evidence" value="ECO:0007669"/>
    <property type="project" value="InterPro"/>
</dbReference>
<keyword evidence="2" id="KW-0813">Transport</keyword>
<dbReference type="GO" id="GO:0006879">
    <property type="term" value="P:intracellular iron ion homeostasis"/>
    <property type="evidence" value="ECO:0007669"/>
    <property type="project" value="TreeGrafter"/>
</dbReference>
<feature type="transmembrane region" description="Helical" evidence="9">
    <location>
        <begin position="274"/>
        <end position="298"/>
    </location>
</feature>
<dbReference type="Gene3D" id="3.40.50.300">
    <property type="entry name" value="P-loop containing nucleotide triphosphate hydrolases"/>
    <property type="match status" value="1"/>
</dbReference>
<feature type="transmembrane region" description="Helical" evidence="9">
    <location>
        <begin position="394"/>
        <end position="412"/>
    </location>
</feature>
<dbReference type="OrthoDB" id="6500128at2759"/>
<dbReference type="InterPro" id="IPR027417">
    <property type="entry name" value="P-loop_NTPase"/>
</dbReference>
<sequence>MPYNVNRLCRSLSGLSKFQRQPRTLCTPTDPAGWAASRSEIGREAWRDIAWVRHRRRISTQKATPNHVSAERRQYEGAGAAFHCGWSCLGGKQAPEHAALLSAKRAHSTGPNIERSEEIQRIKAGKVLTLRDLLWPRDQMLKKRIALSMTFLVLSKLSTIVIPLCMSAMIDAIAANPAANAGLLMNVGLGGLITTPLGIAQVYLVAYCVARISAAFFTETRNAVFSTVMERTGMLNASKMFMKIHCLDIDFLIAAKSGEISNVFTRGIKAISQVLRILVFQIVPTVLEFAMVTALLCYKLGPTIASLTVGTMIVYVLFTALVTQKRMVLRKQMVNAEQSAAGVFTDSITNAEAVRYYNAENRELQRYASQQSDYENNAVRVQQSLALLNFGQNAIFNTGLFFSMWLTLRGIAEGTANFGDLILVNTLLFQLAIPLNLIGTMYRETKTSMVDLQKFLSLMQHEPKVHDKPGAKDLVIKAGKIEFKNVCHAYENSVGALKILQDFSLTVEQGKTVAIVGNSGTGKTTIAKMLFRFYEPSAGQILIDGQDIRDVTISSLRNAIGIVPQDVVLFNETIEYNIRYGNPDASMDDVVAAAKRAGIDDTIRHLPLGYNTVVGERGMKLSGGEKQRIGIARCFLKNPSILVFDEATSSLDAMTEHKILAAFRSLSADRTTIVIAHRLSSIIEADEIAIFCNGKIVEKGETEQLMGNPNGYLQEIIRSNQIIH</sequence>
<dbReference type="PANTHER" id="PTHR24221">
    <property type="entry name" value="ATP-BINDING CASSETTE SUB-FAMILY B"/>
    <property type="match status" value="1"/>
</dbReference>
<dbReference type="SMART" id="SM00382">
    <property type="entry name" value="AAA"/>
    <property type="match status" value="1"/>
</dbReference>
<protein>
    <submittedName>
        <fullName evidence="12">ABC transporter family protein, putative</fullName>
    </submittedName>
</protein>
<evidence type="ECO:0000256" key="2">
    <source>
        <dbReference type="ARBA" id="ARBA00022448"/>
    </source>
</evidence>
<dbReference type="CDD" id="cd18582">
    <property type="entry name" value="ABC_6TM_ATM1_ABCB7"/>
    <property type="match status" value="1"/>
</dbReference>
<dbReference type="EMBL" id="LK391709">
    <property type="protein sequence ID" value="CDR97080.1"/>
    <property type="molecule type" value="Genomic_DNA"/>
</dbReference>
<keyword evidence="5" id="KW-0067">ATP-binding</keyword>
<dbReference type="GO" id="GO:0140359">
    <property type="term" value="F:ABC-type transporter activity"/>
    <property type="evidence" value="ECO:0007669"/>
    <property type="project" value="InterPro"/>
</dbReference>
<gene>
    <name evidence="12" type="ORF">BBBOND_0309830</name>
</gene>
<keyword evidence="3 9" id="KW-0812">Transmembrane</keyword>
<dbReference type="Proteomes" id="UP000033188">
    <property type="component" value="Chromosome 3"/>
</dbReference>
<keyword evidence="6 9" id="KW-1133">Transmembrane helix</keyword>
<evidence type="ECO:0000313" key="12">
    <source>
        <dbReference type="EMBL" id="CDR97080.1"/>
    </source>
</evidence>
<evidence type="ECO:0000256" key="8">
    <source>
        <dbReference type="ARBA" id="ARBA00024363"/>
    </source>
</evidence>
<evidence type="ECO:0000259" key="10">
    <source>
        <dbReference type="PROSITE" id="PS50893"/>
    </source>
</evidence>
<keyword evidence="7 9" id="KW-0472">Membrane</keyword>
<evidence type="ECO:0000256" key="3">
    <source>
        <dbReference type="ARBA" id="ARBA00022692"/>
    </source>
</evidence>
<dbReference type="InterPro" id="IPR017871">
    <property type="entry name" value="ABC_transporter-like_CS"/>
</dbReference>
<evidence type="ECO:0000256" key="6">
    <source>
        <dbReference type="ARBA" id="ARBA00022989"/>
    </source>
</evidence>
<dbReference type="GO" id="GO:0005524">
    <property type="term" value="F:ATP binding"/>
    <property type="evidence" value="ECO:0007669"/>
    <property type="project" value="UniProtKB-KW"/>
</dbReference>
<dbReference type="STRING" id="5866.A0A061DED3"/>
<proteinExistence type="inferred from homology"/>
<dbReference type="PROSITE" id="PS50929">
    <property type="entry name" value="ABC_TM1F"/>
    <property type="match status" value="1"/>
</dbReference>
<accession>A0A061DED3</accession>
<dbReference type="KEGG" id="bbig:BBBOND_0309830"/>
<name>A0A061DED3_BABBI</name>
<dbReference type="Gene3D" id="1.20.1560.10">
    <property type="entry name" value="ABC transporter type 1, transmembrane domain"/>
    <property type="match status" value="1"/>
</dbReference>
<dbReference type="InterPro" id="IPR036640">
    <property type="entry name" value="ABC1_TM_sf"/>
</dbReference>
<keyword evidence="13" id="KW-1185">Reference proteome</keyword>
<feature type="transmembrane region" description="Helical" evidence="9">
    <location>
        <begin position="189"/>
        <end position="210"/>
    </location>
</feature>
<dbReference type="VEuPathDB" id="PiroplasmaDB:BBBOND_0309830"/>
<dbReference type="GO" id="GO:0005743">
    <property type="term" value="C:mitochondrial inner membrane"/>
    <property type="evidence" value="ECO:0007669"/>
    <property type="project" value="TreeGrafter"/>
</dbReference>
<dbReference type="SUPFAM" id="SSF52540">
    <property type="entry name" value="P-loop containing nucleoside triphosphate hydrolases"/>
    <property type="match status" value="1"/>
</dbReference>
<evidence type="ECO:0000256" key="1">
    <source>
        <dbReference type="ARBA" id="ARBA00004225"/>
    </source>
</evidence>
<dbReference type="SUPFAM" id="SSF90123">
    <property type="entry name" value="ABC transporter transmembrane region"/>
    <property type="match status" value="1"/>
</dbReference>